<dbReference type="GO" id="GO:0004519">
    <property type="term" value="F:endonuclease activity"/>
    <property type="evidence" value="ECO:0007669"/>
    <property type="project" value="UniProtKB-KW"/>
</dbReference>
<reference evidence="5 6" key="1">
    <citation type="submission" date="2024-09" db="EMBL/GenBank/DDBJ databases">
        <authorList>
            <person name="Sun Q."/>
            <person name="Mori K."/>
        </authorList>
    </citation>
    <scope>NUCLEOTIDE SEQUENCE [LARGE SCALE GENOMIC DNA]</scope>
    <source>
        <strain evidence="5 6">NCAIM B.02481</strain>
    </source>
</reference>
<evidence type="ECO:0000313" key="6">
    <source>
        <dbReference type="Proteomes" id="UP001589832"/>
    </source>
</evidence>
<feature type="domain" description="Type I restriction modification DNA specificity" evidence="4">
    <location>
        <begin position="244"/>
        <end position="424"/>
    </location>
</feature>
<dbReference type="Gene3D" id="3.90.220.20">
    <property type="entry name" value="DNA methylase specificity domains"/>
    <property type="match status" value="2"/>
</dbReference>
<dbReference type="InterPro" id="IPR000055">
    <property type="entry name" value="Restrct_endonuc_typeI_TRD"/>
</dbReference>
<dbReference type="Proteomes" id="UP001589832">
    <property type="component" value="Unassembled WGS sequence"/>
</dbReference>
<dbReference type="InterPro" id="IPR044946">
    <property type="entry name" value="Restrct_endonuc_typeI_TRD_sf"/>
</dbReference>
<keyword evidence="5" id="KW-0540">Nuclease</keyword>
<dbReference type="InterPro" id="IPR051212">
    <property type="entry name" value="Type-I_RE_S_subunit"/>
</dbReference>
<keyword evidence="3" id="KW-0238">DNA-binding</keyword>
<evidence type="ECO:0000256" key="3">
    <source>
        <dbReference type="ARBA" id="ARBA00023125"/>
    </source>
</evidence>
<keyword evidence="6" id="KW-1185">Reference proteome</keyword>
<name>A0ABV6QAR3_9FLAO</name>
<gene>
    <name evidence="5" type="ORF">ACFFGA_10390</name>
</gene>
<proteinExistence type="inferred from homology"/>
<dbReference type="EC" id="3.1.21.-" evidence="5"/>
<dbReference type="PANTHER" id="PTHR43140">
    <property type="entry name" value="TYPE-1 RESTRICTION ENZYME ECOKI SPECIFICITY PROTEIN"/>
    <property type="match status" value="1"/>
</dbReference>
<keyword evidence="2" id="KW-0680">Restriction system</keyword>
<comment type="caution">
    <text evidence="5">The sequence shown here is derived from an EMBL/GenBank/DDBJ whole genome shotgun (WGS) entry which is preliminary data.</text>
</comment>
<sequence length="447" mass="51193">MNNWKKVKLGSILTESKIEAVESNADSRIRVLLNANGVIKRPLTKETKGATKYFKRSEGQFIYGKQNLHKGAFGIIPKELDGFTSSSDLPAFDVDKSCLPEWLDYFLKQGDFYLSLIDIAKGAATKRIQPKALFEVEIPLPDTTQEQQEIIEGFKNKERYNELLDSEIQTQKQLISQLKQAILQEAIQGKLTQEWREQYPNTEPASELLKRIKAEKEKLIKDKKIKKEKPLPPITAEEIPFTIPESWSWCRLGEISDIQRGSSPRPKGDKRYFSEEKTNSNWITISDITNNSEQDILLKTKEYLTDLGTKYSRYVNKNEFIIAVSGSTTGKCCLTGIKGFIYDGLAVVRLHNKELYPQFLLNYMIQLYTHINNSKEGASFPNINTGFLKNMVYPLMSLEEQKAIVEKVVTLMQKCNALEQEITQSEQYANMLMQAVLKEAFERETIV</sequence>
<evidence type="ECO:0000259" key="4">
    <source>
        <dbReference type="Pfam" id="PF01420"/>
    </source>
</evidence>
<evidence type="ECO:0000256" key="2">
    <source>
        <dbReference type="ARBA" id="ARBA00022747"/>
    </source>
</evidence>
<dbReference type="SUPFAM" id="SSF116734">
    <property type="entry name" value="DNA methylase specificity domain"/>
    <property type="match status" value="2"/>
</dbReference>
<accession>A0ABV6QAR3</accession>
<keyword evidence="5" id="KW-0255">Endonuclease</keyword>
<comment type="similarity">
    <text evidence="1">Belongs to the type-I restriction system S methylase family.</text>
</comment>
<dbReference type="RefSeq" id="WP_386063493.1">
    <property type="nucleotide sequence ID" value="NZ_JBHLTQ010000005.1"/>
</dbReference>
<protein>
    <submittedName>
        <fullName evidence="5">Restriction endonuclease subunit S</fullName>
        <ecNumber evidence="5">3.1.21.-</ecNumber>
    </submittedName>
</protein>
<keyword evidence="5" id="KW-0378">Hydrolase</keyword>
<evidence type="ECO:0000256" key="1">
    <source>
        <dbReference type="ARBA" id="ARBA00010923"/>
    </source>
</evidence>
<dbReference type="Pfam" id="PF01420">
    <property type="entry name" value="Methylase_S"/>
    <property type="match status" value="1"/>
</dbReference>
<dbReference type="EMBL" id="JBHLTQ010000005">
    <property type="protein sequence ID" value="MFC0604962.1"/>
    <property type="molecule type" value="Genomic_DNA"/>
</dbReference>
<evidence type="ECO:0000313" key="5">
    <source>
        <dbReference type="EMBL" id="MFC0604962.1"/>
    </source>
</evidence>
<dbReference type="PANTHER" id="PTHR43140:SF1">
    <property type="entry name" value="TYPE I RESTRICTION ENZYME ECOKI SPECIFICITY SUBUNIT"/>
    <property type="match status" value="1"/>
</dbReference>
<organism evidence="5 6">
    <name type="scientific">Winogradskyella pulchriflava</name>
    <dbReference type="NCBI Taxonomy" id="1110688"/>
    <lineage>
        <taxon>Bacteria</taxon>
        <taxon>Pseudomonadati</taxon>
        <taxon>Bacteroidota</taxon>
        <taxon>Flavobacteriia</taxon>
        <taxon>Flavobacteriales</taxon>
        <taxon>Flavobacteriaceae</taxon>
        <taxon>Winogradskyella</taxon>
    </lineage>
</organism>
<dbReference type="GO" id="GO:0016787">
    <property type="term" value="F:hydrolase activity"/>
    <property type="evidence" value="ECO:0007669"/>
    <property type="project" value="UniProtKB-KW"/>
</dbReference>